<reference evidence="4" key="1">
    <citation type="journal article" date="2015" name="Nature">
        <title>Complex archaea that bridge the gap between prokaryotes and eukaryotes.</title>
        <authorList>
            <person name="Spang A."/>
            <person name="Saw J.H."/>
            <person name="Jorgensen S.L."/>
            <person name="Zaremba-Niedzwiedzka K."/>
            <person name="Martijn J."/>
            <person name="Lind A.E."/>
            <person name="van Eijk R."/>
            <person name="Schleper C."/>
            <person name="Guy L."/>
            <person name="Ettema T.J."/>
        </authorList>
    </citation>
    <scope>NUCLEOTIDE SEQUENCE</scope>
</reference>
<evidence type="ECO:0000313" key="4">
    <source>
        <dbReference type="EMBL" id="KKM74517.1"/>
    </source>
</evidence>
<dbReference type="GO" id="GO:0032259">
    <property type="term" value="P:methylation"/>
    <property type="evidence" value="ECO:0007669"/>
    <property type="project" value="UniProtKB-KW"/>
</dbReference>
<dbReference type="EMBL" id="LAZR01009129">
    <property type="protein sequence ID" value="KKM74517.1"/>
    <property type="molecule type" value="Genomic_DNA"/>
</dbReference>
<feature type="domain" description="ParB-like N-terminal" evidence="3">
    <location>
        <begin position="1"/>
        <end position="99"/>
    </location>
</feature>
<dbReference type="Gene3D" id="3.40.50.150">
    <property type="entry name" value="Vaccinia Virus protein VP39"/>
    <property type="match status" value="1"/>
</dbReference>
<sequence length="430" mass="49072">MLVPIKTIKVSSANKDLKRSRRIFGDVNRLAESIREFGLIHPVCVDTLKEPEGNYLYILIAGERRMRATVFAGFDKIAVTFKEDTTAKQRKAMELEENVNRLNMTWEEEVECLNQLHEIKQDEHGVATHSRENVAWGVRETARLLGRGLGSVGADLKLAKDLNEHPELREKVRKLPKVAAKRYVSRLLEAEELRKRVADKGIDIKVELVLGDCEELIDHVPDRSINCLLTDPPFAQPKIVSVGRQSYNLTETNVSDVDTMLPLWSRLIPKLKKKLVIGAHVYIFTSMGIIYSELMRMLAENGFLVDDLPLIWFKMRPSVMQKDFSYISCYEAVIFGHYLEKKRRLMKPVKNVLDIPAIAPQKRVHPLQRPDDVLRLMIENSTNPGELILDCFAGSGSTLKVARDLQRQAIGFELDADNYTRALNWLQETA</sequence>
<gene>
    <name evidence="4" type="ORF">LCGC14_1399590</name>
</gene>
<dbReference type="GO" id="GO:0045881">
    <property type="term" value="P:positive regulation of sporulation resulting in formation of a cellular spore"/>
    <property type="evidence" value="ECO:0007669"/>
    <property type="project" value="TreeGrafter"/>
</dbReference>
<organism evidence="4">
    <name type="scientific">marine sediment metagenome</name>
    <dbReference type="NCBI Taxonomy" id="412755"/>
    <lineage>
        <taxon>unclassified sequences</taxon>
        <taxon>metagenomes</taxon>
        <taxon>ecological metagenomes</taxon>
    </lineage>
</organism>
<dbReference type="AlphaFoldDB" id="A0A0F9MZ19"/>
<keyword evidence="1" id="KW-0489">Methyltransferase</keyword>
<dbReference type="SUPFAM" id="SSF110849">
    <property type="entry name" value="ParB/Sulfiredoxin"/>
    <property type="match status" value="1"/>
</dbReference>
<comment type="caution">
    <text evidence="4">The sequence shown here is derived from an EMBL/GenBank/DDBJ whole genome shotgun (WGS) entry which is preliminary data.</text>
</comment>
<dbReference type="InterPro" id="IPR036086">
    <property type="entry name" value="ParB/Sulfiredoxin_sf"/>
</dbReference>
<dbReference type="InterPro" id="IPR001091">
    <property type="entry name" value="RM_Methyltransferase"/>
</dbReference>
<dbReference type="GO" id="GO:0007059">
    <property type="term" value="P:chromosome segregation"/>
    <property type="evidence" value="ECO:0007669"/>
    <property type="project" value="TreeGrafter"/>
</dbReference>
<dbReference type="SUPFAM" id="SSF53335">
    <property type="entry name" value="S-adenosyl-L-methionine-dependent methyltransferases"/>
    <property type="match status" value="1"/>
</dbReference>
<dbReference type="PANTHER" id="PTHR33375">
    <property type="entry name" value="CHROMOSOME-PARTITIONING PROTEIN PARB-RELATED"/>
    <property type="match status" value="1"/>
</dbReference>
<dbReference type="GO" id="GO:0003677">
    <property type="term" value="F:DNA binding"/>
    <property type="evidence" value="ECO:0007669"/>
    <property type="project" value="InterPro"/>
</dbReference>
<dbReference type="PANTHER" id="PTHR33375:SF1">
    <property type="entry name" value="CHROMOSOME-PARTITIONING PROTEIN PARB-RELATED"/>
    <property type="match status" value="1"/>
</dbReference>
<evidence type="ECO:0000256" key="2">
    <source>
        <dbReference type="ARBA" id="ARBA00022679"/>
    </source>
</evidence>
<dbReference type="SMART" id="SM00470">
    <property type="entry name" value="ParB"/>
    <property type="match status" value="1"/>
</dbReference>
<dbReference type="InterPro" id="IPR029063">
    <property type="entry name" value="SAM-dependent_MTases_sf"/>
</dbReference>
<dbReference type="PRINTS" id="PR00508">
    <property type="entry name" value="S21N4MTFRASE"/>
</dbReference>
<dbReference type="InterPro" id="IPR002941">
    <property type="entry name" value="DNA_methylase_N4/N6"/>
</dbReference>
<dbReference type="InterPro" id="IPR003115">
    <property type="entry name" value="ParB_N"/>
</dbReference>
<protein>
    <recommendedName>
        <fullName evidence="3">ParB-like N-terminal domain-containing protein</fullName>
    </recommendedName>
</protein>
<dbReference type="PROSITE" id="PS50890">
    <property type="entry name" value="PUA"/>
    <property type="match status" value="1"/>
</dbReference>
<proteinExistence type="predicted"/>
<accession>A0A0F9MZ19</accession>
<dbReference type="GO" id="GO:0008170">
    <property type="term" value="F:N-methyltransferase activity"/>
    <property type="evidence" value="ECO:0007669"/>
    <property type="project" value="InterPro"/>
</dbReference>
<dbReference type="Gene3D" id="3.90.1530.30">
    <property type="match status" value="1"/>
</dbReference>
<dbReference type="InterPro" id="IPR050336">
    <property type="entry name" value="Chromosome_partition/occlusion"/>
</dbReference>
<dbReference type="Pfam" id="PF01555">
    <property type="entry name" value="N6_N4_Mtase"/>
    <property type="match status" value="1"/>
</dbReference>
<keyword evidence="2" id="KW-0808">Transferase</keyword>
<evidence type="ECO:0000259" key="3">
    <source>
        <dbReference type="SMART" id="SM00470"/>
    </source>
</evidence>
<name>A0A0F9MZ19_9ZZZZ</name>
<dbReference type="Pfam" id="PF02195">
    <property type="entry name" value="ParB_N"/>
    <property type="match status" value="1"/>
</dbReference>
<dbReference type="GO" id="GO:0005694">
    <property type="term" value="C:chromosome"/>
    <property type="evidence" value="ECO:0007669"/>
    <property type="project" value="TreeGrafter"/>
</dbReference>
<evidence type="ECO:0000256" key="1">
    <source>
        <dbReference type="ARBA" id="ARBA00022603"/>
    </source>
</evidence>